<sequence length="828" mass="90916">MSLLLPMLLPMLLPATQRAAAAAVAACRFTLPLPPHRRTTIMEVTSNLLYVPARTSPPLSLSSQLKTHVATAWSEKPEKYAADFEELDTLRDRCLRPELHDTYVKHLVRYYGQLGHVASRFPIDEDHIKICFTWQDGLGRRGTHSSFAVGYERASVLYNIGAAYSRLGAHQDRSDGNGLKRAALYFRFAAGAFIELLDLVTASPETLGLGDLRVPVVESLAAMCMAQGQECFWHKAVVGGLSSGTIARLAVQTALYYEAAARHATNNDGFPPWWTTHLTTKSWHFRAASQVRKAQECASTNEYGVQVARLRAAQSFADRATAPAVFKQLSPFVQSDITALSTVIGERLASAVKDNDTIYYQRVPESVPDIEATSMMEAIRPSDSPTFAEDVGPRLFGSAVPTAVHDAVARYKQRRDGIIQSQAAGVAQSTQTAQALLNKLRLPQSLEAHVSPPGVPPALLQKAEEIRRQGGARALQAMAQAVAEASQADQNRIAESIRILDAELQEDEQLRAQVGAEWNRPPSSQLAQTLRHTIESWRDKMAAAHKSDQVIAKKMQQHLPTIEQLEGPAEVLMQSLPATHGAAGENDPHAAALQRALGAFRQFQQQREAQLEQLRQLAASDDIETVLLAATASAAPPSDAAALDTIIERQLARYTPLQQTLQSSAARQDALLADIEARNARFVESSREQPPATSHEKRLKQLEDAAKYYREIHRNLSEGTRFYTEFGKVLQQHTENCRQFAMARGLERKEFMAVRGSSSGPAYAYPAQSSPGGSAVTSSTQGYTQVYTSPQSQAGQPQYYHGGQQTYPQQQQPWASHPASAGQPHTYF</sequence>
<feature type="compositionally biased region" description="Low complexity" evidence="6">
    <location>
        <begin position="793"/>
        <end position="813"/>
    </location>
</feature>
<dbReference type="STRING" id="1555241.A0A4P9XD40"/>
<dbReference type="GO" id="GO:0043328">
    <property type="term" value="P:protein transport to vacuole involved in ubiquitin-dependent protein catabolic process via the multivesicular body sorting pathway"/>
    <property type="evidence" value="ECO:0007669"/>
    <property type="project" value="TreeGrafter"/>
</dbReference>
<evidence type="ECO:0000313" key="10">
    <source>
        <dbReference type="Proteomes" id="UP000274922"/>
    </source>
</evidence>
<evidence type="ECO:0000256" key="1">
    <source>
        <dbReference type="ARBA" id="ARBA00004177"/>
    </source>
</evidence>
<name>A0A4P9XD40_9FUNG</name>
<keyword evidence="7" id="KW-0732">Signal</keyword>
<accession>A0A4P9XD40</accession>
<evidence type="ECO:0000256" key="3">
    <source>
        <dbReference type="ARBA" id="ARBA00022490"/>
    </source>
</evidence>
<proteinExistence type="predicted"/>
<gene>
    <name evidence="9" type="ORF">CXG81DRAFT_17030</name>
</gene>
<dbReference type="InterPro" id="IPR004328">
    <property type="entry name" value="BRO1_dom"/>
</dbReference>
<dbReference type="PANTHER" id="PTHR23030:SF30">
    <property type="entry name" value="TYROSINE-PROTEIN PHOSPHATASE NON-RECEPTOR TYPE 23"/>
    <property type="match status" value="1"/>
</dbReference>
<dbReference type="Gene3D" id="1.25.40.280">
    <property type="entry name" value="alix/aip1 like domains"/>
    <property type="match status" value="1"/>
</dbReference>
<dbReference type="PANTHER" id="PTHR23030">
    <property type="entry name" value="PCD6 INTERACTING PROTEIN-RELATED"/>
    <property type="match status" value="1"/>
</dbReference>
<dbReference type="Proteomes" id="UP000274922">
    <property type="component" value="Unassembled WGS sequence"/>
</dbReference>
<feature type="signal peptide" evidence="7">
    <location>
        <begin position="1"/>
        <end position="21"/>
    </location>
</feature>
<dbReference type="InterPro" id="IPR038499">
    <property type="entry name" value="BRO1_sf"/>
</dbReference>
<protein>
    <recommendedName>
        <fullName evidence="5">BRO domain-containing protein 1</fullName>
    </recommendedName>
</protein>
<dbReference type="GO" id="GO:0005768">
    <property type="term" value="C:endosome"/>
    <property type="evidence" value="ECO:0007669"/>
    <property type="project" value="UniProtKB-SubCell"/>
</dbReference>
<organism evidence="9 10">
    <name type="scientific">Caulochytrium protostelioides</name>
    <dbReference type="NCBI Taxonomy" id="1555241"/>
    <lineage>
        <taxon>Eukaryota</taxon>
        <taxon>Fungi</taxon>
        <taxon>Fungi incertae sedis</taxon>
        <taxon>Chytridiomycota</taxon>
        <taxon>Chytridiomycota incertae sedis</taxon>
        <taxon>Chytridiomycetes</taxon>
        <taxon>Caulochytriales</taxon>
        <taxon>Caulochytriaceae</taxon>
        <taxon>Caulochytrium</taxon>
    </lineage>
</organism>
<dbReference type="Pfam" id="PF03097">
    <property type="entry name" value="BRO1"/>
    <property type="match status" value="1"/>
</dbReference>
<keyword evidence="3" id="KW-0963">Cytoplasm</keyword>
<feature type="chain" id="PRO_5020656483" description="BRO domain-containing protein 1" evidence="7">
    <location>
        <begin position="22"/>
        <end position="828"/>
    </location>
</feature>
<evidence type="ECO:0000313" key="9">
    <source>
        <dbReference type="EMBL" id="RKP03406.1"/>
    </source>
</evidence>
<keyword evidence="4" id="KW-0967">Endosome</keyword>
<dbReference type="PROSITE" id="PS51180">
    <property type="entry name" value="BRO1"/>
    <property type="match status" value="1"/>
</dbReference>
<evidence type="ECO:0000256" key="6">
    <source>
        <dbReference type="SAM" id="MobiDB-lite"/>
    </source>
</evidence>
<dbReference type="InterPro" id="IPR025304">
    <property type="entry name" value="ALIX_V_dom"/>
</dbReference>
<feature type="domain" description="BRO1" evidence="8">
    <location>
        <begin position="47"/>
        <end position="417"/>
    </location>
</feature>
<keyword evidence="10" id="KW-1185">Reference proteome</keyword>
<comment type="subcellular location">
    <subcellularLocation>
        <location evidence="2">Cytoplasm</location>
    </subcellularLocation>
    <subcellularLocation>
        <location evidence="1">Endosome</location>
    </subcellularLocation>
</comment>
<evidence type="ECO:0000256" key="5">
    <source>
        <dbReference type="ARBA" id="ARBA00041284"/>
    </source>
</evidence>
<evidence type="ECO:0000256" key="2">
    <source>
        <dbReference type="ARBA" id="ARBA00004496"/>
    </source>
</evidence>
<dbReference type="SMART" id="SM01041">
    <property type="entry name" value="BRO1"/>
    <property type="match status" value="1"/>
</dbReference>
<reference evidence="10" key="1">
    <citation type="journal article" date="2018" name="Nat. Microbiol.">
        <title>Leveraging single-cell genomics to expand the fungal tree of life.</title>
        <authorList>
            <person name="Ahrendt S.R."/>
            <person name="Quandt C.A."/>
            <person name="Ciobanu D."/>
            <person name="Clum A."/>
            <person name="Salamov A."/>
            <person name="Andreopoulos B."/>
            <person name="Cheng J.F."/>
            <person name="Woyke T."/>
            <person name="Pelin A."/>
            <person name="Henrissat B."/>
            <person name="Reynolds N.K."/>
            <person name="Benny G.L."/>
            <person name="Smith M.E."/>
            <person name="James T.Y."/>
            <person name="Grigoriev I.V."/>
        </authorList>
    </citation>
    <scope>NUCLEOTIDE SEQUENCE [LARGE SCALE GENOMIC DNA]</scope>
    <source>
        <strain evidence="10">ATCC 52028</strain>
    </source>
</reference>
<dbReference type="Gene3D" id="1.20.120.560">
    <property type="entry name" value="alix/aip1 in complex with the ypdl late domain"/>
    <property type="match status" value="1"/>
</dbReference>
<evidence type="ECO:0000256" key="4">
    <source>
        <dbReference type="ARBA" id="ARBA00022753"/>
    </source>
</evidence>
<evidence type="ECO:0000256" key="7">
    <source>
        <dbReference type="SAM" id="SignalP"/>
    </source>
</evidence>
<feature type="region of interest" description="Disordered" evidence="6">
    <location>
        <begin position="757"/>
        <end position="828"/>
    </location>
</feature>
<dbReference type="OrthoDB" id="64867at2759"/>
<feature type="compositionally biased region" description="Polar residues" evidence="6">
    <location>
        <begin position="767"/>
        <end position="792"/>
    </location>
</feature>
<dbReference type="AlphaFoldDB" id="A0A4P9XD40"/>
<dbReference type="EMBL" id="ML014123">
    <property type="protein sequence ID" value="RKP03406.1"/>
    <property type="molecule type" value="Genomic_DNA"/>
</dbReference>
<dbReference type="Pfam" id="PF13949">
    <property type="entry name" value="ALIX_LYPXL_bnd"/>
    <property type="match status" value="1"/>
</dbReference>
<dbReference type="Gene3D" id="1.20.140.50">
    <property type="entry name" value="alix/aip1 like domains"/>
    <property type="match status" value="1"/>
</dbReference>
<evidence type="ECO:0000259" key="8">
    <source>
        <dbReference type="PROSITE" id="PS51180"/>
    </source>
</evidence>